<dbReference type="Proteomes" id="UP000043437">
    <property type="component" value="Unassembled WGS sequence"/>
</dbReference>
<dbReference type="AlphaFoldDB" id="A0A0K2XFK8"/>
<evidence type="ECO:0000313" key="3">
    <source>
        <dbReference type="EMBL" id="CRF53072.1"/>
    </source>
</evidence>
<evidence type="ECO:0000313" key="4">
    <source>
        <dbReference type="Proteomes" id="UP000038622"/>
    </source>
</evidence>
<dbReference type="Proteomes" id="UP000041394">
    <property type="component" value="Unassembled WGS sequence"/>
</dbReference>
<dbReference type="EMBL" id="CDMG01000009">
    <property type="protein sequence ID" value="CRF53072.1"/>
    <property type="molecule type" value="Genomic_DNA"/>
</dbReference>
<reference evidence="2" key="1">
    <citation type="submission" date="2014-12" db="EMBL/GenBank/DDBJ databases">
        <title>Whole genome sequences of four Staphylococcus schleiferi canine isolates.</title>
        <authorList>
            <person name="Misic A.M."/>
            <person name="Cain C."/>
            <person name="Morris D.O."/>
            <person name="Rankin S."/>
            <person name="Beiting D."/>
        </authorList>
    </citation>
    <scope>NUCLEOTIDE SEQUENCE</scope>
    <source>
        <strain evidence="1">ASB11</strain>
        <strain evidence="3">ASB7</strain>
        <strain evidence="2">ASB9</strain>
    </source>
</reference>
<organism evidence="2 5">
    <name type="scientific">Helicobacter ailurogastricus</name>
    <dbReference type="NCBI Taxonomy" id="1578720"/>
    <lineage>
        <taxon>Bacteria</taxon>
        <taxon>Pseudomonadati</taxon>
        <taxon>Campylobacterota</taxon>
        <taxon>Epsilonproteobacteria</taxon>
        <taxon>Campylobacterales</taxon>
        <taxon>Helicobacteraceae</taxon>
        <taxon>Helicobacter</taxon>
    </lineage>
</organism>
<gene>
    <name evidence="1" type="ORF">HAL011_02630</name>
    <name evidence="3" type="ORF">HAL07_15370</name>
    <name evidence="2" type="ORF">HAL09_14660</name>
</gene>
<dbReference type="Proteomes" id="UP000038622">
    <property type="component" value="Unassembled WGS sequence"/>
</dbReference>
<dbReference type="EMBL" id="CDML01000008">
    <property type="protein sequence ID" value="CRF40504.1"/>
    <property type="molecule type" value="Genomic_DNA"/>
</dbReference>
<reference evidence="5 6" key="3">
    <citation type="submission" date="2014-12" db="EMBL/GenBank/DDBJ databases">
        <authorList>
            <person name="Jaenicke S."/>
        </authorList>
    </citation>
    <scope>NUCLEOTIDE SEQUENCE [LARGE SCALE GENOMIC DNA]</scope>
</reference>
<keyword evidence="4" id="KW-1185">Reference proteome</keyword>
<evidence type="ECO:0000313" key="1">
    <source>
        <dbReference type="EMBL" id="CRF40504.1"/>
    </source>
</evidence>
<proteinExistence type="predicted"/>
<evidence type="ECO:0000313" key="6">
    <source>
        <dbReference type="Proteomes" id="UP000043437"/>
    </source>
</evidence>
<accession>A0A0K2XFK8</accession>
<dbReference type="STRING" id="1578720.HAL011_02630"/>
<name>A0A0K2XFK8_9HELI</name>
<dbReference type="EMBL" id="CDMN01000060">
    <property type="protein sequence ID" value="CRF44851.1"/>
    <property type="molecule type" value="Genomic_DNA"/>
</dbReference>
<reference evidence="4" key="2">
    <citation type="submission" date="2014-12" db="EMBL/GenBank/DDBJ databases">
        <authorList>
            <person name="Smet A."/>
        </authorList>
    </citation>
    <scope>NUCLEOTIDE SEQUENCE [LARGE SCALE GENOMIC DNA]</scope>
</reference>
<sequence length="47" mass="5341">MYNDFNFVCGCLSGDFDGGENVWNNTLKRLAERTLGGNNWCTTEYVD</sequence>
<evidence type="ECO:0000313" key="2">
    <source>
        <dbReference type="EMBL" id="CRF44851.1"/>
    </source>
</evidence>
<evidence type="ECO:0000313" key="5">
    <source>
        <dbReference type="Proteomes" id="UP000041394"/>
    </source>
</evidence>
<protein>
    <submittedName>
        <fullName evidence="2">Uncharacterized protein</fullName>
    </submittedName>
</protein>